<sequence>MKLCVLHMWSIFKPGNLESFYLTYETASRVQEQSRDGFLYKNFFFSCIHGSFLHPPTTPLANRSSP</sequence>
<dbReference type="Proteomes" id="UP000276215">
    <property type="component" value="Unassembled WGS sequence"/>
</dbReference>
<reference evidence="1 2" key="1">
    <citation type="journal article" date="2018" name="Nat. Ecol. Evol.">
        <title>Pezizomycetes genomes reveal the molecular basis of ectomycorrhizal truffle lifestyle.</title>
        <authorList>
            <person name="Murat C."/>
            <person name="Payen T."/>
            <person name="Noel B."/>
            <person name="Kuo A."/>
            <person name="Morin E."/>
            <person name="Chen J."/>
            <person name="Kohler A."/>
            <person name="Krizsan K."/>
            <person name="Balestrini R."/>
            <person name="Da Silva C."/>
            <person name="Montanini B."/>
            <person name="Hainaut M."/>
            <person name="Levati E."/>
            <person name="Barry K.W."/>
            <person name="Belfiori B."/>
            <person name="Cichocki N."/>
            <person name="Clum A."/>
            <person name="Dockter R.B."/>
            <person name="Fauchery L."/>
            <person name="Guy J."/>
            <person name="Iotti M."/>
            <person name="Le Tacon F."/>
            <person name="Lindquist E.A."/>
            <person name="Lipzen A."/>
            <person name="Malagnac F."/>
            <person name="Mello A."/>
            <person name="Molinier V."/>
            <person name="Miyauchi S."/>
            <person name="Poulain J."/>
            <person name="Riccioni C."/>
            <person name="Rubini A."/>
            <person name="Sitrit Y."/>
            <person name="Splivallo R."/>
            <person name="Traeger S."/>
            <person name="Wang M."/>
            <person name="Zifcakova L."/>
            <person name="Wipf D."/>
            <person name="Zambonelli A."/>
            <person name="Paolocci F."/>
            <person name="Nowrousian M."/>
            <person name="Ottonello S."/>
            <person name="Baldrian P."/>
            <person name="Spatafora J.W."/>
            <person name="Henrissat B."/>
            <person name="Nagy L.G."/>
            <person name="Aury J.M."/>
            <person name="Wincker P."/>
            <person name="Grigoriev I.V."/>
            <person name="Bonfante P."/>
            <person name="Martin F.M."/>
        </authorList>
    </citation>
    <scope>NUCLEOTIDE SEQUENCE [LARGE SCALE GENOMIC DNA]</scope>
    <source>
        <strain evidence="1 2">120613-1</strain>
    </source>
</reference>
<protein>
    <submittedName>
        <fullName evidence="1">Uncharacterized protein</fullName>
    </submittedName>
</protein>
<gene>
    <name evidence="1" type="ORF">L873DRAFT_1814968</name>
</gene>
<name>A0A3N4J774_9PEZI</name>
<organism evidence="1 2">
    <name type="scientific">Choiromyces venosus 120613-1</name>
    <dbReference type="NCBI Taxonomy" id="1336337"/>
    <lineage>
        <taxon>Eukaryota</taxon>
        <taxon>Fungi</taxon>
        <taxon>Dikarya</taxon>
        <taxon>Ascomycota</taxon>
        <taxon>Pezizomycotina</taxon>
        <taxon>Pezizomycetes</taxon>
        <taxon>Pezizales</taxon>
        <taxon>Tuberaceae</taxon>
        <taxon>Choiromyces</taxon>
    </lineage>
</organism>
<accession>A0A3N4J774</accession>
<evidence type="ECO:0000313" key="1">
    <source>
        <dbReference type="EMBL" id="RPA94046.1"/>
    </source>
</evidence>
<dbReference type="AlphaFoldDB" id="A0A3N4J774"/>
<proteinExistence type="predicted"/>
<evidence type="ECO:0000313" key="2">
    <source>
        <dbReference type="Proteomes" id="UP000276215"/>
    </source>
</evidence>
<feature type="non-terminal residue" evidence="1">
    <location>
        <position position="66"/>
    </location>
</feature>
<keyword evidence="2" id="KW-1185">Reference proteome</keyword>
<dbReference type="EMBL" id="ML120443">
    <property type="protein sequence ID" value="RPA94046.1"/>
    <property type="molecule type" value="Genomic_DNA"/>
</dbReference>